<sequence>MDEYRKRKIEHLGTYLFMIDFILLIVMFLSIMLLSILNINQNQILFPCYLILGVVLLINWLVIDFYVQKFKLSLVEIDQKNIDEIRNKLIKRSIYYFVFGFTVMGFVSSHKIDGSLFNGIKHSFTNVNVIASNLLLAFFYSLMYFGRLWKNVRKFKN</sequence>
<feature type="transmembrane region" description="Helical" evidence="1">
    <location>
        <begin position="94"/>
        <end position="112"/>
    </location>
</feature>
<keyword evidence="1" id="KW-1133">Transmembrane helix</keyword>
<reference evidence="2" key="1">
    <citation type="submission" date="2022-07" db="EMBL/GenBank/DDBJ databases">
        <authorList>
            <person name="Kouya T."/>
            <person name="Ishiyama Y."/>
        </authorList>
    </citation>
    <scope>NUCLEOTIDE SEQUENCE</scope>
    <source>
        <strain evidence="2">WR16-4</strain>
    </source>
</reference>
<proteinExistence type="predicted"/>
<gene>
    <name evidence="2" type="ORF">WR164_02450</name>
</gene>
<dbReference type="AlphaFoldDB" id="A0A9W6EQW5"/>
<dbReference type="Proteomes" id="UP001144204">
    <property type="component" value="Unassembled WGS sequence"/>
</dbReference>
<dbReference type="EMBL" id="BRPL01000002">
    <property type="protein sequence ID" value="GLB46266.1"/>
    <property type="molecule type" value="Genomic_DNA"/>
</dbReference>
<evidence type="ECO:0008006" key="4">
    <source>
        <dbReference type="Google" id="ProtNLM"/>
    </source>
</evidence>
<organism evidence="2 3">
    <name type="scientific">Philodulcilactobacillus myokoensis</name>
    <dbReference type="NCBI Taxonomy" id="2929573"/>
    <lineage>
        <taxon>Bacteria</taxon>
        <taxon>Bacillati</taxon>
        <taxon>Bacillota</taxon>
        <taxon>Bacilli</taxon>
        <taxon>Lactobacillales</taxon>
        <taxon>Lactobacillaceae</taxon>
        <taxon>Philodulcilactobacillus</taxon>
    </lineage>
</organism>
<keyword evidence="1" id="KW-0812">Transmembrane</keyword>
<evidence type="ECO:0000256" key="1">
    <source>
        <dbReference type="SAM" id="Phobius"/>
    </source>
</evidence>
<protein>
    <recommendedName>
        <fullName evidence="4">DUF3278 domain-containing protein</fullName>
    </recommendedName>
</protein>
<feature type="transmembrane region" description="Helical" evidence="1">
    <location>
        <begin position="12"/>
        <end position="38"/>
    </location>
</feature>
<keyword evidence="1" id="KW-0472">Membrane</keyword>
<feature type="transmembrane region" description="Helical" evidence="1">
    <location>
        <begin position="124"/>
        <end position="146"/>
    </location>
</feature>
<name>A0A9W6EQW5_9LACO</name>
<comment type="caution">
    <text evidence="2">The sequence shown here is derived from an EMBL/GenBank/DDBJ whole genome shotgun (WGS) entry which is preliminary data.</text>
</comment>
<dbReference type="InterPro" id="IPR021697">
    <property type="entry name" value="DUF3278"/>
</dbReference>
<evidence type="ECO:0000313" key="2">
    <source>
        <dbReference type="EMBL" id="GLB46266.1"/>
    </source>
</evidence>
<accession>A0A9W6EQW5</accession>
<keyword evidence="3" id="KW-1185">Reference proteome</keyword>
<feature type="transmembrane region" description="Helical" evidence="1">
    <location>
        <begin position="44"/>
        <end position="67"/>
    </location>
</feature>
<reference evidence="2" key="2">
    <citation type="journal article" date="2023" name="PLoS ONE">
        <title>Philodulcilactobacillus myokoensis gen. nov., sp. nov., a fructophilic, acidophilic, and agar-phobic lactic acid bacterium isolated from fermented vegetable extracts.</title>
        <authorList>
            <person name="Kouya T."/>
            <person name="Ishiyama Y."/>
            <person name="Ohashi S."/>
            <person name="Kumakubo R."/>
            <person name="Yamazaki T."/>
            <person name="Otaki T."/>
        </authorList>
    </citation>
    <scope>NUCLEOTIDE SEQUENCE</scope>
    <source>
        <strain evidence="2">WR16-4</strain>
    </source>
</reference>
<dbReference type="Pfam" id="PF11683">
    <property type="entry name" value="DUF3278"/>
    <property type="match status" value="1"/>
</dbReference>
<evidence type="ECO:0000313" key="3">
    <source>
        <dbReference type="Proteomes" id="UP001144204"/>
    </source>
</evidence>